<dbReference type="AlphaFoldDB" id="A0A0D2GCC1"/>
<feature type="transmembrane region" description="Helical" evidence="1">
    <location>
        <begin position="20"/>
        <end position="40"/>
    </location>
</feature>
<keyword evidence="1" id="KW-1133">Transmembrane helix</keyword>
<name>A0A0D2GCC1_9BACT</name>
<dbReference type="InParanoid" id="A0A0D2GCC1"/>
<gene>
    <name evidence="2" type="ORF">X474_18105</name>
</gene>
<evidence type="ECO:0000313" key="2">
    <source>
        <dbReference type="EMBL" id="KIX12517.1"/>
    </source>
</evidence>
<feature type="transmembrane region" description="Helical" evidence="1">
    <location>
        <begin position="52"/>
        <end position="82"/>
    </location>
</feature>
<evidence type="ECO:0000256" key="1">
    <source>
        <dbReference type="SAM" id="Phobius"/>
    </source>
</evidence>
<feature type="transmembrane region" description="Helical" evidence="1">
    <location>
        <begin position="285"/>
        <end position="307"/>
    </location>
</feature>
<evidence type="ECO:0000313" key="3">
    <source>
        <dbReference type="Proteomes" id="UP000032233"/>
    </source>
</evidence>
<evidence type="ECO:0008006" key="4">
    <source>
        <dbReference type="Google" id="ProtNLM"/>
    </source>
</evidence>
<feature type="transmembrane region" description="Helical" evidence="1">
    <location>
        <begin position="114"/>
        <end position="140"/>
    </location>
</feature>
<dbReference type="Pfam" id="PF12679">
    <property type="entry name" value="ABC2_membrane_2"/>
    <property type="match status" value="1"/>
</dbReference>
<dbReference type="Proteomes" id="UP000032233">
    <property type="component" value="Unassembled WGS sequence"/>
</dbReference>
<dbReference type="STRING" id="1429043.X474_18105"/>
<sequence length="315" mass="34463">MWTIFRKELADHFSSMRFTLMLALIIMVSVVTAYMVGTGLKDQLTGRAMNEIIFLYLFTSSGGFFSLADFVAIFGPLIGLILGFDAINRERNQGTLSKLVSQPILRDSIINAKFLAGVATSAIMLTALLLLISGLGLLVLGVVPGPDEVGRLLIYLVISIFYISFWMGVAILFSITFRSTASSALASLAVWIFFSFFVAFGASLAANAIAPVDDPQNVEAVMLNQELTEGLSLFSPLELYNQATATLLDPMRKTTQSLVLSGRFEQLSMNRFQSPLPLDQSLLVVAPYLTTILAMTVLCFALSYLAFMRQEVRSA</sequence>
<protein>
    <recommendedName>
        <fullName evidence="4">ABC transporter permease</fullName>
    </recommendedName>
</protein>
<dbReference type="PANTHER" id="PTHR43471:SF14">
    <property type="entry name" value="ABC-2 TYPE TRANSPORT SYSTEM PERMEASE PROTEIN"/>
    <property type="match status" value="1"/>
</dbReference>
<dbReference type="GO" id="GO:0005886">
    <property type="term" value="C:plasma membrane"/>
    <property type="evidence" value="ECO:0007669"/>
    <property type="project" value="UniProtKB-SubCell"/>
</dbReference>
<proteinExistence type="predicted"/>
<dbReference type="EMBL" id="AZAC01000029">
    <property type="protein sequence ID" value="KIX12517.1"/>
    <property type="molecule type" value="Genomic_DNA"/>
</dbReference>
<comment type="caution">
    <text evidence="2">The sequence shown here is derived from an EMBL/GenBank/DDBJ whole genome shotgun (WGS) entry which is preliminary data.</text>
</comment>
<organism evidence="2 3">
    <name type="scientific">Dethiosulfatarculus sandiegensis</name>
    <dbReference type="NCBI Taxonomy" id="1429043"/>
    <lineage>
        <taxon>Bacteria</taxon>
        <taxon>Pseudomonadati</taxon>
        <taxon>Thermodesulfobacteriota</taxon>
        <taxon>Desulfarculia</taxon>
        <taxon>Desulfarculales</taxon>
        <taxon>Desulfarculaceae</taxon>
        <taxon>Dethiosulfatarculus</taxon>
    </lineage>
</organism>
<keyword evidence="3" id="KW-1185">Reference proteome</keyword>
<reference evidence="2 3" key="1">
    <citation type="submission" date="2013-11" db="EMBL/GenBank/DDBJ databases">
        <title>Metagenomic analysis of a methanogenic consortium involved in long chain n-alkane degradation.</title>
        <authorList>
            <person name="Davidova I.A."/>
            <person name="Callaghan A.V."/>
            <person name="Wawrik B."/>
            <person name="Pruitt S."/>
            <person name="Marks C."/>
            <person name="Duncan K.E."/>
            <person name="Suflita J.M."/>
        </authorList>
    </citation>
    <scope>NUCLEOTIDE SEQUENCE [LARGE SCALE GENOMIC DNA]</scope>
    <source>
        <strain evidence="2 3">SPR</strain>
    </source>
</reference>
<feature type="transmembrane region" description="Helical" evidence="1">
    <location>
        <begin position="152"/>
        <end position="173"/>
    </location>
</feature>
<dbReference type="RefSeq" id="WP_044350403.1">
    <property type="nucleotide sequence ID" value="NZ_AZAC01000029.1"/>
</dbReference>
<keyword evidence="1" id="KW-0812">Transmembrane</keyword>
<accession>A0A0D2GCC1</accession>
<feature type="transmembrane region" description="Helical" evidence="1">
    <location>
        <begin position="185"/>
        <end position="210"/>
    </location>
</feature>
<dbReference type="GO" id="GO:0140359">
    <property type="term" value="F:ABC-type transporter activity"/>
    <property type="evidence" value="ECO:0007669"/>
    <property type="project" value="InterPro"/>
</dbReference>
<keyword evidence="1" id="KW-0472">Membrane</keyword>
<dbReference type="PANTHER" id="PTHR43471">
    <property type="entry name" value="ABC TRANSPORTER PERMEASE"/>
    <property type="match status" value="1"/>
</dbReference>